<organism evidence="1 2">
    <name type="scientific">Botryotinia fuckeliana (strain T4)</name>
    <name type="common">Noble rot fungus</name>
    <name type="synonym">Botrytis cinerea</name>
    <dbReference type="NCBI Taxonomy" id="999810"/>
    <lineage>
        <taxon>Eukaryota</taxon>
        <taxon>Fungi</taxon>
        <taxon>Dikarya</taxon>
        <taxon>Ascomycota</taxon>
        <taxon>Pezizomycotina</taxon>
        <taxon>Leotiomycetes</taxon>
        <taxon>Helotiales</taxon>
        <taxon>Sclerotiniaceae</taxon>
        <taxon>Botrytis</taxon>
    </lineage>
</organism>
<dbReference type="AlphaFoldDB" id="G2YJ13"/>
<dbReference type="Proteomes" id="UP000008177">
    <property type="component" value="Unplaced contigs"/>
</dbReference>
<accession>G2YJ13</accession>
<dbReference type="EMBL" id="FQ790337">
    <property type="protein sequence ID" value="CCD51700.1"/>
    <property type="molecule type" value="Genomic_DNA"/>
</dbReference>
<dbReference type="InParanoid" id="G2YJ13"/>
<evidence type="ECO:0000313" key="2">
    <source>
        <dbReference type="Proteomes" id="UP000008177"/>
    </source>
</evidence>
<name>G2YJ13_BOTF4</name>
<reference evidence="2" key="1">
    <citation type="journal article" date="2011" name="PLoS Genet.">
        <title>Genomic analysis of the necrotrophic fungal pathogens Sclerotinia sclerotiorum and Botrytis cinerea.</title>
        <authorList>
            <person name="Amselem J."/>
            <person name="Cuomo C.A."/>
            <person name="van Kan J.A."/>
            <person name="Viaud M."/>
            <person name="Benito E.P."/>
            <person name="Couloux A."/>
            <person name="Coutinho P.M."/>
            <person name="de Vries R.P."/>
            <person name="Dyer P.S."/>
            <person name="Fillinger S."/>
            <person name="Fournier E."/>
            <person name="Gout L."/>
            <person name="Hahn M."/>
            <person name="Kohn L."/>
            <person name="Lapalu N."/>
            <person name="Plummer K.M."/>
            <person name="Pradier J.M."/>
            <person name="Quevillon E."/>
            <person name="Sharon A."/>
            <person name="Simon A."/>
            <person name="ten Have A."/>
            <person name="Tudzynski B."/>
            <person name="Tudzynski P."/>
            <person name="Wincker P."/>
            <person name="Andrew M."/>
            <person name="Anthouard V."/>
            <person name="Beever R.E."/>
            <person name="Beffa R."/>
            <person name="Benoit I."/>
            <person name="Bouzid O."/>
            <person name="Brault B."/>
            <person name="Chen Z."/>
            <person name="Choquer M."/>
            <person name="Collemare J."/>
            <person name="Cotton P."/>
            <person name="Danchin E.G."/>
            <person name="Da Silva C."/>
            <person name="Gautier A."/>
            <person name="Giraud C."/>
            <person name="Giraud T."/>
            <person name="Gonzalez C."/>
            <person name="Grossetete S."/>
            <person name="Guldener U."/>
            <person name="Henrissat B."/>
            <person name="Howlett B.J."/>
            <person name="Kodira C."/>
            <person name="Kretschmer M."/>
            <person name="Lappartient A."/>
            <person name="Leroch M."/>
            <person name="Levis C."/>
            <person name="Mauceli E."/>
            <person name="Neuveglise C."/>
            <person name="Oeser B."/>
            <person name="Pearson M."/>
            <person name="Poulain J."/>
            <person name="Poussereau N."/>
            <person name="Quesneville H."/>
            <person name="Rascle C."/>
            <person name="Schumacher J."/>
            <person name="Segurens B."/>
            <person name="Sexton A."/>
            <person name="Silva E."/>
            <person name="Sirven C."/>
            <person name="Soanes D.M."/>
            <person name="Talbot N.J."/>
            <person name="Templeton M."/>
            <person name="Yandava C."/>
            <person name="Yarden O."/>
            <person name="Zeng Q."/>
            <person name="Rollins J.A."/>
            <person name="Lebrun M.H."/>
            <person name="Dickman M."/>
        </authorList>
    </citation>
    <scope>NUCLEOTIDE SEQUENCE [LARGE SCALE GENOMIC DNA]</scope>
    <source>
        <strain evidence="2">T4</strain>
    </source>
</reference>
<evidence type="ECO:0000313" key="1">
    <source>
        <dbReference type="EMBL" id="CCD51700.1"/>
    </source>
</evidence>
<dbReference type="HOGENOM" id="CLU_2793715_0_0_1"/>
<gene>
    <name evidence="1" type="ORF">BofuT4_uP020060.1</name>
</gene>
<proteinExistence type="predicted"/>
<protein>
    <submittedName>
        <fullName evidence="1">Uncharacterized protein</fullName>
    </submittedName>
</protein>
<sequence length="68" mass="7634">MEIEVASCEFRKRKAAPTGKKSLTRPQMHILNSELGKKSRSQIQFPSFCTKPSKIAHTTRFGAVEISI</sequence>